<keyword evidence="8" id="KW-1185">Reference proteome</keyword>
<feature type="domain" description="Peptide chain release factor" evidence="6">
    <location>
        <begin position="2"/>
        <end position="40"/>
    </location>
</feature>
<name>A0ABS1D8G6_9PROT</name>
<comment type="similarity">
    <text evidence="1">Belongs to the prokaryotic/mitochondrial release factor family.</text>
</comment>
<dbReference type="InterPro" id="IPR000352">
    <property type="entry name" value="Pep_chain_release_fac_I"/>
</dbReference>
<dbReference type="Gene3D" id="3.30.70.1660">
    <property type="match status" value="2"/>
</dbReference>
<reference evidence="7 8" key="1">
    <citation type="journal article" date="2020" name="Microorganisms">
        <title>Osmotic Adaptation and Compatible Solute Biosynthesis of Phototrophic Bacteria as Revealed from Genome Analyses.</title>
        <authorList>
            <person name="Imhoff J.F."/>
            <person name="Rahn T."/>
            <person name="Kunzel S."/>
            <person name="Keller A."/>
            <person name="Neulinger S.C."/>
        </authorList>
    </citation>
    <scope>NUCLEOTIDE SEQUENCE [LARGE SCALE GENOMIC DNA]</scope>
    <source>
        <strain evidence="7 8">DSM 9895</strain>
    </source>
</reference>
<evidence type="ECO:0000256" key="2">
    <source>
        <dbReference type="ARBA" id="ARBA00022481"/>
    </source>
</evidence>
<gene>
    <name evidence="7" type="ORF">CKO28_01200</name>
</gene>
<evidence type="ECO:0000256" key="1">
    <source>
        <dbReference type="ARBA" id="ARBA00010835"/>
    </source>
</evidence>
<dbReference type="EMBL" id="NRRL01000001">
    <property type="protein sequence ID" value="MBK1666660.1"/>
    <property type="molecule type" value="Genomic_DNA"/>
</dbReference>
<dbReference type="Gene3D" id="3.30.160.20">
    <property type="match status" value="1"/>
</dbReference>
<keyword evidence="3" id="KW-0648">Protein biosynthesis</keyword>
<dbReference type="Pfam" id="PF03462">
    <property type="entry name" value="PCRF"/>
    <property type="match status" value="1"/>
</dbReference>
<evidence type="ECO:0000259" key="5">
    <source>
        <dbReference type="Pfam" id="PF00472"/>
    </source>
</evidence>
<dbReference type="SUPFAM" id="SSF75620">
    <property type="entry name" value="Release factor"/>
    <property type="match status" value="1"/>
</dbReference>
<protein>
    <recommendedName>
        <fullName evidence="9">Prokaryotic-type class I peptide chain release factors domain-containing protein</fullName>
    </recommendedName>
</protein>
<accession>A0ABS1D8G6</accession>
<evidence type="ECO:0000256" key="3">
    <source>
        <dbReference type="ARBA" id="ARBA00022917"/>
    </source>
</evidence>
<evidence type="ECO:0008006" key="9">
    <source>
        <dbReference type="Google" id="ProtNLM"/>
    </source>
</evidence>
<evidence type="ECO:0000256" key="4">
    <source>
        <dbReference type="SAM" id="MobiDB-lite"/>
    </source>
</evidence>
<dbReference type="Pfam" id="PF00472">
    <property type="entry name" value="RF-1"/>
    <property type="match status" value="1"/>
</dbReference>
<dbReference type="InterPro" id="IPR005139">
    <property type="entry name" value="PCRF"/>
</dbReference>
<evidence type="ECO:0000259" key="6">
    <source>
        <dbReference type="Pfam" id="PF03462"/>
    </source>
</evidence>
<sequence length="187" mass="20320">MIEIRGRGAAALEQEAGGHRIQRVPPTEKRDRVQSSTVTVAVLAADQPMPAGAAAERSEDAYEISWFAGTGSGGQHRNKHANCCRIRHLPTGLVRTATGRSRQANLRDARAALDADLNALLDGQRKADIDGSRRQQVGTGQRGDKVRTYRAQDNRAVDHRTGRKSSFTRVMAGGLDRLWSRTPPSSA</sequence>
<proteinExistence type="inferred from homology"/>
<evidence type="ECO:0000313" key="7">
    <source>
        <dbReference type="EMBL" id="MBK1666660.1"/>
    </source>
</evidence>
<feature type="domain" description="Prokaryotic-type class I peptide chain release factors" evidence="5">
    <location>
        <begin position="59"/>
        <end position="160"/>
    </location>
</feature>
<evidence type="ECO:0000313" key="8">
    <source>
        <dbReference type="Proteomes" id="UP001296873"/>
    </source>
</evidence>
<comment type="caution">
    <text evidence="7">The sequence shown here is derived from an EMBL/GenBank/DDBJ whole genome shotgun (WGS) entry which is preliminary data.</text>
</comment>
<dbReference type="InterPro" id="IPR045853">
    <property type="entry name" value="Pep_chain_release_fac_I_sf"/>
</dbReference>
<organism evidence="7 8">
    <name type="scientific">Rhodovibrio sodomensis</name>
    <dbReference type="NCBI Taxonomy" id="1088"/>
    <lineage>
        <taxon>Bacteria</taxon>
        <taxon>Pseudomonadati</taxon>
        <taxon>Pseudomonadota</taxon>
        <taxon>Alphaproteobacteria</taxon>
        <taxon>Rhodospirillales</taxon>
        <taxon>Rhodovibrionaceae</taxon>
        <taxon>Rhodovibrio</taxon>
    </lineage>
</organism>
<dbReference type="PANTHER" id="PTHR43804">
    <property type="entry name" value="LD18447P"/>
    <property type="match status" value="1"/>
</dbReference>
<dbReference type="PANTHER" id="PTHR43804:SF7">
    <property type="entry name" value="LD18447P"/>
    <property type="match status" value="1"/>
</dbReference>
<dbReference type="Proteomes" id="UP001296873">
    <property type="component" value="Unassembled WGS sequence"/>
</dbReference>
<feature type="region of interest" description="Disordered" evidence="4">
    <location>
        <begin position="1"/>
        <end position="32"/>
    </location>
</feature>
<keyword evidence="2" id="KW-0488">Methylation</keyword>
<dbReference type="InterPro" id="IPR050057">
    <property type="entry name" value="Prokaryotic/Mito_RF"/>
</dbReference>